<accession>A0A1F5DNU0</accession>
<proteinExistence type="predicted"/>
<keyword evidence="1" id="KW-0812">Transmembrane</keyword>
<keyword evidence="1" id="KW-1133">Transmembrane helix</keyword>
<comment type="caution">
    <text evidence="2">The sequence shown here is derived from an EMBL/GenBank/DDBJ whole genome shotgun (WGS) entry which is preliminary data.</text>
</comment>
<keyword evidence="1" id="KW-0472">Membrane</keyword>
<dbReference type="Proteomes" id="UP000178764">
    <property type="component" value="Unassembled WGS sequence"/>
</dbReference>
<sequence>MKKQKNNNQKTNRRIFFIVTIMLTIGIAGFFSYSYYKNQTNREITQKMIDTFSMIEKLPTLQEENLDNQINQWQKTKAQAVKAIIDIKRMSITNVMVADELKEEIVSYYDTQLSDHLNELKTLAFLVRIKKDLILPATNSQEDTVREMGALQSRIENLMMSGTFTLSPDFNDQSQKARQEFENYYKSVQENYEKVKKGKTVSLDPSKLNQAIDDLSNNIKRSLADYIERQDELSRKVESSKNKKFF</sequence>
<evidence type="ECO:0000313" key="2">
    <source>
        <dbReference type="EMBL" id="OGD56837.1"/>
    </source>
</evidence>
<gene>
    <name evidence="2" type="ORF">A2V71_00990</name>
</gene>
<evidence type="ECO:0000313" key="3">
    <source>
        <dbReference type="Proteomes" id="UP000178764"/>
    </source>
</evidence>
<reference evidence="2 3" key="1">
    <citation type="journal article" date="2016" name="Nat. Commun.">
        <title>Thousands of microbial genomes shed light on interconnected biogeochemical processes in an aquifer system.</title>
        <authorList>
            <person name="Anantharaman K."/>
            <person name="Brown C.T."/>
            <person name="Hug L.A."/>
            <person name="Sharon I."/>
            <person name="Castelle C.J."/>
            <person name="Probst A.J."/>
            <person name="Thomas B.C."/>
            <person name="Singh A."/>
            <person name="Wilkins M.J."/>
            <person name="Karaoz U."/>
            <person name="Brodie E.L."/>
            <person name="Williams K.H."/>
            <person name="Hubbard S.S."/>
            <person name="Banfield J.F."/>
        </authorList>
    </citation>
    <scope>NUCLEOTIDE SEQUENCE [LARGE SCALE GENOMIC DNA]</scope>
</reference>
<name>A0A1F5DNU0_9BACT</name>
<feature type="transmembrane region" description="Helical" evidence="1">
    <location>
        <begin position="15"/>
        <end position="36"/>
    </location>
</feature>
<organism evidence="2 3">
    <name type="scientific">Candidatus Berkelbacteria bacterium RBG_13_40_8</name>
    <dbReference type="NCBI Taxonomy" id="1797467"/>
    <lineage>
        <taxon>Bacteria</taxon>
        <taxon>Candidatus Berkelbacteria</taxon>
    </lineage>
</organism>
<protein>
    <submittedName>
        <fullName evidence="2">Uncharacterized protein</fullName>
    </submittedName>
</protein>
<dbReference type="EMBL" id="MEZT01000012">
    <property type="protein sequence ID" value="OGD56837.1"/>
    <property type="molecule type" value="Genomic_DNA"/>
</dbReference>
<dbReference type="AlphaFoldDB" id="A0A1F5DNU0"/>
<evidence type="ECO:0000256" key="1">
    <source>
        <dbReference type="SAM" id="Phobius"/>
    </source>
</evidence>